<name>A0A0F9DRI8_9ZZZZ</name>
<keyword evidence="1" id="KW-0472">Membrane</keyword>
<evidence type="ECO:0000256" key="1">
    <source>
        <dbReference type="SAM" id="Phobius"/>
    </source>
</evidence>
<proteinExistence type="predicted"/>
<dbReference type="EMBL" id="LAZR01027875">
    <property type="protein sequence ID" value="KKL64344.1"/>
    <property type="molecule type" value="Genomic_DNA"/>
</dbReference>
<evidence type="ECO:0000313" key="2">
    <source>
        <dbReference type="EMBL" id="KKL64344.1"/>
    </source>
</evidence>
<accession>A0A0F9DRI8</accession>
<protein>
    <submittedName>
        <fullName evidence="2">Uncharacterized protein</fullName>
    </submittedName>
</protein>
<keyword evidence="1" id="KW-0812">Transmembrane</keyword>
<gene>
    <name evidence="2" type="ORF">LCGC14_2166000</name>
</gene>
<reference evidence="2" key="1">
    <citation type="journal article" date="2015" name="Nature">
        <title>Complex archaea that bridge the gap between prokaryotes and eukaryotes.</title>
        <authorList>
            <person name="Spang A."/>
            <person name="Saw J.H."/>
            <person name="Jorgensen S.L."/>
            <person name="Zaremba-Niedzwiedzka K."/>
            <person name="Martijn J."/>
            <person name="Lind A.E."/>
            <person name="van Eijk R."/>
            <person name="Schleper C."/>
            <person name="Guy L."/>
            <person name="Ettema T.J."/>
        </authorList>
    </citation>
    <scope>NUCLEOTIDE SEQUENCE</scope>
</reference>
<comment type="caution">
    <text evidence="2">The sequence shown here is derived from an EMBL/GenBank/DDBJ whole genome shotgun (WGS) entry which is preliminary data.</text>
</comment>
<dbReference type="AlphaFoldDB" id="A0A0F9DRI8"/>
<keyword evidence="1" id="KW-1133">Transmembrane helix</keyword>
<organism evidence="2">
    <name type="scientific">marine sediment metagenome</name>
    <dbReference type="NCBI Taxonomy" id="412755"/>
    <lineage>
        <taxon>unclassified sequences</taxon>
        <taxon>metagenomes</taxon>
        <taxon>ecological metagenomes</taxon>
    </lineage>
</organism>
<feature type="transmembrane region" description="Helical" evidence="1">
    <location>
        <begin position="29"/>
        <end position="46"/>
    </location>
</feature>
<feature type="non-terminal residue" evidence="2">
    <location>
        <position position="89"/>
    </location>
</feature>
<sequence length="89" mass="10170">MLKTWLFVGVSEALIGALALTQIIPESMISIFAQLPLVAVIIWLQLQNQKWLERMLEIQRNSIKEIYDGQQVFLTALLQQIDAKQSKMA</sequence>